<dbReference type="AlphaFoldDB" id="A0A8I2H154"/>
<evidence type="ECO:0000313" key="4">
    <source>
        <dbReference type="Proteomes" id="UP001304419"/>
    </source>
</evidence>
<evidence type="ECO:0000313" key="1">
    <source>
        <dbReference type="EMBL" id="NLR19862.1"/>
    </source>
</evidence>
<dbReference type="RefSeq" id="WP_045964353.1">
    <property type="nucleotide sequence ID" value="NZ_CBCSDF010000003.1"/>
</dbReference>
<organism evidence="1 3">
    <name type="scientific">Pseudoalteromonas maricaloris</name>
    <dbReference type="NCBI Taxonomy" id="184924"/>
    <lineage>
        <taxon>Bacteria</taxon>
        <taxon>Pseudomonadati</taxon>
        <taxon>Pseudomonadota</taxon>
        <taxon>Gammaproteobacteria</taxon>
        <taxon>Alteromonadales</taxon>
        <taxon>Pseudoalteromonadaceae</taxon>
        <taxon>Pseudoalteromonas</taxon>
    </lineage>
</organism>
<evidence type="ECO:0000313" key="2">
    <source>
        <dbReference type="EMBL" id="WOX27553.1"/>
    </source>
</evidence>
<reference evidence="1" key="1">
    <citation type="submission" date="2019-10" db="EMBL/GenBank/DDBJ databases">
        <authorList>
            <person name="Paulsen S."/>
        </authorList>
    </citation>
    <scope>NUCLEOTIDE SEQUENCE</scope>
    <source>
        <strain evidence="1">LMG 19692</strain>
    </source>
</reference>
<accession>A0A8I2H154</accession>
<dbReference type="EMBL" id="WEIA01000001">
    <property type="protein sequence ID" value="NLR19862.1"/>
    <property type="molecule type" value="Genomic_DNA"/>
</dbReference>
<keyword evidence="4" id="KW-1185">Reference proteome</keyword>
<proteinExistence type="predicted"/>
<protein>
    <submittedName>
        <fullName evidence="1">Uncharacterized protein</fullName>
    </submittedName>
</protein>
<dbReference type="EMBL" id="CP137578">
    <property type="protein sequence ID" value="WOX27553.1"/>
    <property type="molecule type" value="Genomic_DNA"/>
</dbReference>
<name>A0A8I2H154_9GAMM</name>
<sequence>MHPAVARAIKKLVDSGKTPTVALTKSKLTQSVAMPDVISGIAAYKQDPTCIDHYQEVEEVVKASSQSQLDRIEAKLDKLIALLEKS</sequence>
<evidence type="ECO:0000313" key="3">
    <source>
        <dbReference type="Proteomes" id="UP000646877"/>
    </source>
</evidence>
<dbReference type="Proteomes" id="UP000646877">
    <property type="component" value="Unassembled WGS sequence"/>
</dbReference>
<dbReference type="Proteomes" id="UP001304419">
    <property type="component" value="Chromosome 1"/>
</dbReference>
<reference evidence="2 4" key="2">
    <citation type="submission" date="2023-10" db="EMBL/GenBank/DDBJ databases">
        <title>To unveil natural product biosynthetic capacity in Pseudoalteromonas.</title>
        <authorList>
            <person name="Wang J."/>
        </authorList>
    </citation>
    <scope>NUCLEOTIDE SEQUENCE [LARGE SCALE GENOMIC DNA]</scope>
    <source>
        <strain evidence="2 4">DSM 15914</strain>
    </source>
</reference>
<gene>
    <name evidence="1" type="ORF">F9Y85_00640</name>
    <name evidence="2" type="ORF">R5H13_12925</name>
</gene>